<name>A0ACC2USP7_9FUNG</name>
<evidence type="ECO:0000313" key="2">
    <source>
        <dbReference type="Proteomes" id="UP001165960"/>
    </source>
</evidence>
<organism evidence="1 2">
    <name type="scientific">Entomophthora muscae</name>
    <dbReference type="NCBI Taxonomy" id="34485"/>
    <lineage>
        <taxon>Eukaryota</taxon>
        <taxon>Fungi</taxon>
        <taxon>Fungi incertae sedis</taxon>
        <taxon>Zoopagomycota</taxon>
        <taxon>Entomophthoromycotina</taxon>
        <taxon>Entomophthoromycetes</taxon>
        <taxon>Entomophthorales</taxon>
        <taxon>Entomophthoraceae</taxon>
        <taxon>Entomophthora</taxon>
    </lineage>
</organism>
<keyword evidence="1" id="KW-0378">Hydrolase</keyword>
<reference evidence="1" key="1">
    <citation type="submission" date="2022-04" db="EMBL/GenBank/DDBJ databases">
        <title>Genome of the entomopathogenic fungus Entomophthora muscae.</title>
        <authorList>
            <person name="Elya C."/>
            <person name="Lovett B.R."/>
            <person name="Lee E."/>
            <person name="Macias A.M."/>
            <person name="Hajek A.E."/>
            <person name="De Bivort B.L."/>
            <person name="Kasson M.T."/>
            <person name="De Fine Licht H.H."/>
            <person name="Stajich J.E."/>
        </authorList>
    </citation>
    <scope>NUCLEOTIDE SEQUENCE</scope>
    <source>
        <strain evidence="1">Berkeley</strain>
    </source>
</reference>
<sequence length="390" mass="42282">MSYNSNIRDDKYIVMLNRDASALTLDIHLLDVSFGVDTFNDNQTINSIDHIFRIEGAYGYAGRFEPRLVEQIRKDPGVAFVEVDTVMYAQNVERGAPWGLARVSRRNALEYSGTNRYFYDARGGENVTAYIIDTGINWKHEDFQGRASWGKTIPPYEEDEDGHGHGSHCGGTVAGFKYGVAKKAKVVGVKVLGSDGSGTTSDVIKGIEWAVKAAKKEAEEAKRTGRKHKGSVANMSLGGGYSRALNRVLNAAVQQGLHFAVAAGNEDQDACHTSPASAELAITVGATDIADYRAWFSNWGSCVDIFAPGVDITSTWNDGKNSTNTISGTSMASPHVAGVLAYILSMAEEPLTNKELRAKLIELATSGVLDDIPRSTPNRLAYTNPPKGFY</sequence>
<comment type="caution">
    <text evidence="1">The sequence shown here is derived from an EMBL/GenBank/DDBJ whole genome shotgun (WGS) entry which is preliminary data.</text>
</comment>
<proteinExistence type="predicted"/>
<protein>
    <submittedName>
        <fullName evidence="1">Proteinase B</fullName>
        <ecNumber evidence="1">3.4.21.48</ecNumber>
    </submittedName>
</protein>
<evidence type="ECO:0000313" key="1">
    <source>
        <dbReference type="EMBL" id="KAJ9089626.1"/>
    </source>
</evidence>
<dbReference type="EC" id="3.4.21.48" evidence="1"/>
<keyword evidence="2" id="KW-1185">Reference proteome</keyword>
<dbReference type="EMBL" id="QTSX02000036">
    <property type="protein sequence ID" value="KAJ9089626.1"/>
    <property type="molecule type" value="Genomic_DNA"/>
</dbReference>
<gene>
    <name evidence="1" type="primary">PRB1_11</name>
    <name evidence="1" type="ORF">DSO57_1010785</name>
</gene>
<dbReference type="Proteomes" id="UP001165960">
    <property type="component" value="Unassembled WGS sequence"/>
</dbReference>
<accession>A0ACC2USP7</accession>